<gene>
    <name evidence="2" type="ORF">FWK35_00035705</name>
</gene>
<proteinExistence type="predicted"/>
<protein>
    <submittedName>
        <fullName evidence="2">Uncharacterized protein</fullName>
    </submittedName>
</protein>
<organism evidence="2 3">
    <name type="scientific">Aphis craccivora</name>
    <name type="common">Cowpea aphid</name>
    <dbReference type="NCBI Taxonomy" id="307492"/>
    <lineage>
        <taxon>Eukaryota</taxon>
        <taxon>Metazoa</taxon>
        <taxon>Ecdysozoa</taxon>
        <taxon>Arthropoda</taxon>
        <taxon>Hexapoda</taxon>
        <taxon>Insecta</taxon>
        <taxon>Pterygota</taxon>
        <taxon>Neoptera</taxon>
        <taxon>Paraneoptera</taxon>
        <taxon>Hemiptera</taxon>
        <taxon>Sternorrhyncha</taxon>
        <taxon>Aphidomorpha</taxon>
        <taxon>Aphidoidea</taxon>
        <taxon>Aphididae</taxon>
        <taxon>Aphidini</taxon>
        <taxon>Aphis</taxon>
        <taxon>Aphis</taxon>
    </lineage>
</organism>
<feature type="compositionally biased region" description="Low complexity" evidence="1">
    <location>
        <begin position="96"/>
        <end position="110"/>
    </location>
</feature>
<name>A0A6G0VWS3_APHCR</name>
<evidence type="ECO:0000256" key="1">
    <source>
        <dbReference type="SAM" id="MobiDB-lite"/>
    </source>
</evidence>
<sequence>MIAMACPPVYSGYNGSDDDNASEILQHEMEELMAMLDEDLEDFEYNEMNEFEKEQETVDENISQENNIEPNYFITEQQLSQDTPILNHGNLIYSQALSSPSQSTPSSSSRRSNRLHKSPKISNQANDKMQINIQPNLINLTQKIKKVPLKHFEFKWTKSSPNF</sequence>
<keyword evidence="3" id="KW-1185">Reference proteome</keyword>
<dbReference type="EMBL" id="VUJU01011026">
    <property type="protein sequence ID" value="KAF0712193.1"/>
    <property type="molecule type" value="Genomic_DNA"/>
</dbReference>
<accession>A0A6G0VWS3</accession>
<evidence type="ECO:0000313" key="2">
    <source>
        <dbReference type="EMBL" id="KAF0712193.1"/>
    </source>
</evidence>
<evidence type="ECO:0000313" key="3">
    <source>
        <dbReference type="Proteomes" id="UP000478052"/>
    </source>
</evidence>
<comment type="caution">
    <text evidence="2">The sequence shown here is derived from an EMBL/GenBank/DDBJ whole genome shotgun (WGS) entry which is preliminary data.</text>
</comment>
<feature type="non-terminal residue" evidence="2">
    <location>
        <position position="163"/>
    </location>
</feature>
<feature type="region of interest" description="Disordered" evidence="1">
    <location>
        <begin position="96"/>
        <end position="129"/>
    </location>
</feature>
<feature type="compositionally biased region" description="Polar residues" evidence="1">
    <location>
        <begin position="120"/>
        <end position="129"/>
    </location>
</feature>
<dbReference type="Proteomes" id="UP000478052">
    <property type="component" value="Unassembled WGS sequence"/>
</dbReference>
<dbReference type="AlphaFoldDB" id="A0A6G0VWS3"/>
<reference evidence="2 3" key="1">
    <citation type="submission" date="2019-08" db="EMBL/GenBank/DDBJ databases">
        <title>Whole genome of Aphis craccivora.</title>
        <authorList>
            <person name="Voronova N.V."/>
            <person name="Shulinski R.S."/>
            <person name="Bandarenka Y.V."/>
            <person name="Zhorov D.G."/>
            <person name="Warner D."/>
        </authorList>
    </citation>
    <scope>NUCLEOTIDE SEQUENCE [LARGE SCALE GENOMIC DNA]</scope>
    <source>
        <strain evidence="2">180601</strain>
        <tissue evidence="2">Whole Body</tissue>
    </source>
</reference>